<gene>
    <name evidence="1" type="ORF">BGW36DRAFT_466233</name>
</gene>
<name>A0AAD4KD62_9EURO</name>
<proteinExistence type="predicted"/>
<keyword evidence="2" id="KW-1185">Reference proteome</keyword>
<dbReference type="GeneID" id="70252618"/>
<protein>
    <submittedName>
        <fullName evidence="1">Uncharacterized protein</fullName>
    </submittedName>
</protein>
<dbReference type="RefSeq" id="XP_046065655.1">
    <property type="nucleotide sequence ID" value="XM_046222331.1"/>
</dbReference>
<accession>A0AAD4KD62</accession>
<dbReference type="Proteomes" id="UP001201262">
    <property type="component" value="Unassembled WGS sequence"/>
</dbReference>
<dbReference type="EMBL" id="JAJTJA010000015">
    <property type="protein sequence ID" value="KAH8689301.1"/>
    <property type="molecule type" value="Genomic_DNA"/>
</dbReference>
<evidence type="ECO:0000313" key="1">
    <source>
        <dbReference type="EMBL" id="KAH8689301.1"/>
    </source>
</evidence>
<dbReference type="AlphaFoldDB" id="A0AAD4KD62"/>
<evidence type="ECO:0000313" key="2">
    <source>
        <dbReference type="Proteomes" id="UP001201262"/>
    </source>
</evidence>
<reference evidence="1" key="1">
    <citation type="submission" date="2021-12" db="EMBL/GenBank/DDBJ databases">
        <title>Convergent genome expansion in fungi linked to evolution of root-endophyte symbiosis.</title>
        <authorList>
            <consortium name="DOE Joint Genome Institute"/>
            <person name="Ke Y.-H."/>
            <person name="Bonito G."/>
            <person name="Liao H.-L."/>
            <person name="Looney B."/>
            <person name="Rojas-Flechas A."/>
            <person name="Nash J."/>
            <person name="Hameed K."/>
            <person name="Schadt C."/>
            <person name="Martin F."/>
            <person name="Crous P.W."/>
            <person name="Miettinen O."/>
            <person name="Magnuson J.K."/>
            <person name="Labbe J."/>
            <person name="Jacobson D."/>
            <person name="Doktycz M.J."/>
            <person name="Veneault-Fourrey C."/>
            <person name="Kuo A."/>
            <person name="Mondo S."/>
            <person name="Calhoun S."/>
            <person name="Riley R."/>
            <person name="Ohm R."/>
            <person name="LaButti K."/>
            <person name="Andreopoulos B."/>
            <person name="Pangilinan J."/>
            <person name="Nolan M."/>
            <person name="Tritt A."/>
            <person name="Clum A."/>
            <person name="Lipzen A."/>
            <person name="Daum C."/>
            <person name="Barry K."/>
            <person name="Grigoriev I.V."/>
            <person name="Vilgalys R."/>
        </authorList>
    </citation>
    <scope>NUCLEOTIDE SEQUENCE</scope>
    <source>
        <strain evidence="1">PMI_201</strain>
    </source>
</reference>
<comment type="caution">
    <text evidence="1">The sequence shown here is derived from an EMBL/GenBank/DDBJ whole genome shotgun (WGS) entry which is preliminary data.</text>
</comment>
<sequence>MPYKGCHKARIECTISSINPPFSKEKLKDIEYTSMRQEKTATVRDPAYHAQRNLSTPNLSPQLLMDNKTSFYHEMIPIDTVIMRTGLQVGECYLGNGVFEEYPVLASSGVMTAPSVKGDHEFQIPLHAASFAISRQQNWETENDCIKVSQSSFPSLDRRERWWDQAVLRRLLETNMALLDGQTLVAQELAMLGCIDADIALTNLESASRNVLCDSKRFLEFAKVLIDGQDDRTKAVIVDPESLAANAFVPQVHTPVDSGRLSYGSVASFTSSLICQSPWQGIQSEDTQVPLILSIANCYSCLVGSYHMILTYLLHELMAVTISEQRSQSSTFSGLAAAQVQRPDRDSRL</sequence>
<organism evidence="1 2">
    <name type="scientific">Talaromyces proteolyticus</name>
    <dbReference type="NCBI Taxonomy" id="1131652"/>
    <lineage>
        <taxon>Eukaryota</taxon>
        <taxon>Fungi</taxon>
        <taxon>Dikarya</taxon>
        <taxon>Ascomycota</taxon>
        <taxon>Pezizomycotina</taxon>
        <taxon>Eurotiomycetes</taxon>
        <taxon>Eurotiomycetidae</taxon>
        <taxon>Eurotiales</taxon>
        <taxon>Trichocomaceae</taxon>
        <taxon>Talaromyces</taxon>
        <taxon>Talaromyces sect. Bacilispori</taxon>
    </lineage>
</organism>